<gene>
    <name evidence="3" type="ORF">IC621_23835</name>
</gene>
<dbReference type="InterPro" id="IPR006976">
    <property type="entry name" value="VanZ-like"/>
</dbReference>
<keyword evidence="1" id="KW-1133">Transmembrane helix</keyword>
<dbReference type="Pfam" id="PF04892">
    <property type="entry name" value="VanZ"/>
    <property type="match status" value="1"/>
</dbReference>
<feature type="transmembrane region" description="Helical" evidence="1">
    <location>
        <begin position="47"/>
        <end position="65"/>
    </location>
</feature>
<dbReference type="PANTHER" id="PTHR28008:SF1">
    <property type="entry name" value="DOMAIN PROTEIN, PUTATIVE (AFU_ORTHOLOGUE AFUA_3G10980)-RELATED"/>
    <property type="match status" value="1"/>
</dbReference>
<protein>
    <submittedName>
        <fullName evidence="3">VanZ family protein</fullName>
    </submittedName>
</protein>
<evidence type="ECO:0000313" key="3">
    <source>
        <dbReference type="EMBL" id="MBD1383224.1"/>
    </source>
</evidence>
<feature type="domain" description="VanZ-like" evidence="2">
    <location>
        <begin position="39"/>
        <end position="120"/>
    </location>
</feature>
<keyword evidence="4" id="KW-1185">Reference proteome</keyword>
<name>A0A926S3R3_9BACI</name>
<proteinExistence type="predicted"/>
<accession>A0A926S3R3</accession>
<evidence type="ECO:0000313" key="4">
    <source>
        <dbReference type="Proteomes" id="UP000626844"/>
    </source>
</evidence>
<dbReference type="PANTHER" id="PTHR28008">
    <property type="entry name" value="DOMAIN PROTEIN, PUTATIVE (AFU_ORTHOLOGUE AFUA_3G10980)-RELATED"/>
    <property type="match status" value="1"/>
</dbReference>
<dbReference type="EMBL" id="JACXAI010000048">
    <property type="protein sequence ID" value="MBD1383224.1"/>
    <property type="molecule type" value="Genomic_DNA"/>
</dbReference>
<dbReference type="Proteomes" id="UP000626844">
    <property type="component" value="Unassembled WGS sequence"/>
</dbReference>
<reference evidence="3" key="1">
    <citation type="submission" date="2020-09" db="EMBL/GenBank/DDBJ databases">
        <title>A novel bacterium of genus Bacillus, isolated from South China Sea.</title>
        <authorList>
            <person name="Huang H."/>
            <person name="Mo K."/>
            <person name="Hu Y."/>
        </authorList>
    </citation>
    <scope>NUCLEOTIDE SEQUENCE</scope>
    <source>
        <strain evidence="3">IB182487</strain>
    </source>
</reference>
<sequence length="143" mass="16619">MRAVLFKWGLTIAPLAYMVFIWILSSLPSDAIINTPFSFDHLMKESLHLIEFGILYWLFAFAMCANRRLTEKTNLLIAVVSIAYGGIDEIHQSFVPYRTAAWIDLIKDAIGVLLSWIIVKKYYFHAETSKIKWIFNKLRDTTR</sequence>
<dbReference type="RefSeq" id="WP_191162182.1">
    <property type="nucleotide sequence ID" value="NZ_JACXAI010000048.1"/>
</dbReference>
<feature type="transmembrane region" description="Helical" evidence="1">
    <location>
        <begin position="5"/>
        <end position="27"/>
    </location>
</feature>
<dbReference type="NCBIfam" id="NF037970">
    <property type="entry name" value="vanZ_1"/>
    <property type="match status" value="1"/>
</dbReference>
<keyword evidence="1" id="KW-0472">Membrane</keyword>
<organism evidence="3 4">
    <name type="scientific">Metabacillus arenae</name>
    <dbReference type="NCBI Taxonomy" id="2771434"/>
    <lineage>
        <taxon>Bacteria</taxon>
        <taxon>Bacillati</taxon>
        <taxon>Bacillota</taxon>
        <taxon>Bacilli</taxon>
        <taxon>Bacillales</taxon>
        <taxon>Bacillaceae</taxon>
        <taxon>Metabacillus</taxon>
    </lineage>
</organism>
<evidence type="ECO:0000256" key="1">
    <source>
        <dbReference type="SAM" id="Phobius"/>
    </source>
</evidence>
<dbReference type="AlphaFoldDB" id="A0A926S3R3"/>
<evidence type="ECO:0000259" key="2">
    <source>
        <dbReference type="Pfam" id="PF04892"/>
    </source>
</evidence>
<comment type="caution">
    <text evidence="3">The sequence shown here is derived from an EMBL/GenBank/DDBJ whole genome shotgun (WGS) entry which is preliminary data.</text>
</comment>
<keyword evidence="1" id="KW-0812">Transmembrane</keyword>